<dbReference type="Pfam" id="PF23023">
    <property type="entry name" value="Anti-Pycsar_Apyc1"/>
    <property type="match status" value="1"/>
</dbReference>
<comment type="catalytic activity">
    <reaction evidence="1 9">
        <text>Endonucleolytic cleavage of RNA, removing extra 3' nucleotides from tRNA precursor, generating 3' termini of tRNAs. A 3'-hydroxy group is left at the tRNA terminus and a 5'-phosphoryl group is left at the trailer molecule.</text>
        <dbReference type="EC" id="3.1.26.11"/>
    </reaction>
</comment>
<proteinExistence type="inferred from homology"/>
<evidence type="ECO:0000256" key="7">
    <source>
        <dbReference type="ARBA" id="ARBA00022801"/>
    </source>
</evidence>
<dbReference type="Pfam" id="PF12706">
    <property type="entry name" value="Lactamase_B_2"/>
    <property type="match status" value="1"/>
</dbReference>
<feature type="region of interest" description="Disordered" evidence="10">
    <location>
        <begin position="291"/>
        <end position="316"/>
    </location>
</feature>
<feature type="binding site" evidence="9">
    <location>
        <position position="65"/>
    </location>
    <ligand>
        <name>Zn(2+)</name>
        <dbReference type="ChEBI" id="CHEBI:29105"/>
        <label>2</label>
        <note>catalytic</note>
    </ligand>
</feature>
<evidence type="ECO:0000256" key="9">
    <source>
        <dbReference type="HAMAP-Rule" id="MF_01818"/>
    </source>
</evidence>
<accession>A0ABD5X0Z9</accession>
<sequence length="316" mass="34318">MIRVTFLGTSGAVPTVERAPSALYLNREGDEFLFDCGEGTQRQMMRFGTGFGISHLFVTHLHGDHVLGIPGLIQSLDFNDREEPLAIHGPPGSKRHLTDLVHAAGHDPGFPVTVHEVRPGAVALSREEYEVRTFATEHRTSSVGYALVEADRKGRFDREKAEQELDIPPGPAYGKLHDGQTVELDDGRVIDPAQVVGPARPGRKVVYTGDTRPVDATVEAAENADLLVHDATFLDEASDRARQTAHSTAVEAAQIAQRAGAKRLALTHLSSRYAGRARKLEREAGEAFDGEVWFPDDGDEVDVPFPDADADADTDA</sequence>
<dbReference type="GO" id="GO:0042802">
    <property type="term" value="F:identical protein binding"/>
    <property type="evidence" value="ECO:0007669"/>
    <property type="project" value="UniProtKB-ARBA"/>
</dbReference>
<evidence type="ECO:0000256" key="10">
    <source>
        <dbReference type="SAM" id="MobiDB-lite"/>
    </source>
</evidence>
<keyword evidence="5 9" id="KW-0479">Metal-binding</keyword>
<evidence type="ECO:0000256" key="3">
    <source>
        <dbReference type="ARBA" id="ARBA00022694"/>
    </source>
</evidence>
<dbReference type="FunFam" id="3.60.15.10:FF:000002">
    <property type="entry name" value="Ribonuclease Z"/>
    <property type="match status" value="1"/>
</dbReference>
<keyword evidence="8 9" id="KW-0862">Zinc</keyword>
<comment type="subunit">
    <text evidence="2 9">Homodimer.</text>
</comment>
<comment type="function">
    <text evidence="9">Zinc phosphodiesterase, which displays some tRNA 3'-processing endonuclease activity. Probably involved in tRNA maturation, by removing a 3'-trailer from precursor tRNA.</text>
</comment>
<dbReference type="GO" id="GO:0008270">
    <property type="term" value="F:zinc ion binding"/>
    <property type="evidence" value="ECO:0007669"/>
    <property type="project" value="UniProtKB-UniRule"/>
</dbReference>
<gene>
    <name evidence="9 12" type="primary">rnz</name>
    <name evidence="12" type="ORF">ACFQKD_07830</name>
</gene>
<dbReference type="EMBL" id="JBHTAG010000002">
    <property type="protein sequence ID" value="MFC7097212.1"/>
    <property type="molecule type" value="Genomic_DNA"/>
</dbReference>
<dbReference type="GeneID" id="79268886"/>
<keyword evidence="7 9" id="KW-0378">Hydrolase</keyword>
<dbReference type="PANTHER" id="PTHR46018">
    <property type="entry name" value="ZINC PHOSPHODIESTERASE ELAC PROTEIN 1"/>
    <property type="match status" value="1"/>
</dbReference>
<dbReference type="Proteomes" id="UP001596388">
    <property type="component" value="Unassembled WGS sequence"/>
</dbReference>
<feature type="active site" description="Proton acceptor" evidence="9">
    <location>
        <position position="64"/>
    </location>
</feature>
<feature type="domain" description="Metallo-beta-lactamase" evidence="11">
    <location>
        <begin position="200"/>
        <end position="268"/>
    </location>
</feature>
<dbReference type="InterPro" id="IPR001279">
    <property type="entry name" value="Metallo-B-lactamas"/>
</dbReference>
<evidence type="ECO:0000256" key="1">
    <source>
        <dbReference type="ARBA" id="ARBA00000402"/>
    </source>
</evidence>
<feature type="binding site" evidence="9">
    <location>
        <position position="62"/>
    </location>
    <ligand>
        <name>Zn(2+)</name>
        <dbReference type="ChEBI" id="CHEBI:29105"/>
        <label>1</label>
        <note>catalytic</note>
    </ligand>
</feature>
<comment type="cofactor">
    <cofactor evidence="9">
        <name>Zn(2+)</name>
        <dbReference type="ChEBI" id="CHEBI:29105"/>
    </cofactor>
    <text evidence="9">Binds 2 Zn(2+) ions.</text>
</comment>
<comment type="caution">
    <text evidence="12">The sequence shown here is derived from an EMBL/GenBank/DDBJ whole genome shotgun (WGS) entry which is preliminary data.</text>
</comment>
<keyword evidence="3 9" id="KW-0819">tRNA processing</keyword>
<dbReference type="AlphaFoldDB" id="A0ABD5X0Z9"/>
<feature type="binding site" evidence="9">
    <location>
        <position position="210"/>
    </location>
    <ligand>
        <name>Zn(2+)</name>
        <dbReference type="ChEBI" id="CHEBI:29105"/>
        <label>2</label>
        <note>catalytic</note>
    </ligand>
</feature>
<evidence type="ECO:0000256" key="2">
    <source>
        <dbReference type="ARBA" id="ARBA00011738"/>
    </source>
</evidence>
<dbReference type="PANTHER" id="PTHR46018:SF2">
    <property type="entry name" value="ZINC PHOSPHODIESTERASE ELAC PROTEIN 1"/>
    <property type="match status" value="1"/>
</dbReference>
<feature type="binding site" evidence="9">
    <location>
        <position position="138"/>
    </location>
    <ligand>
        <name>Zn(2+)</name>
        <dbReference type="ChEBI" id="CHEBI:29105"/>
        <label>1</label>
        <note>catalytic</note>
    </ligand>
</feature>
<comment type="similarity">
    <text evidence="9">Belongs to the RNase Z family.</text>
</comment>
<keyword evidence="13" id="KW-1185">Reference proteome</keyword>
<evidence type="ECO:0000256" key="5">
    <source>
        <dbReference type="ARBA" id="ARBA00022723"/>
    </source>
</evidence>
<evidence type="ECO:0000259" key="11">
    <source>
        <dbReference type="Pfam" id="PF12706"/>
    </source>
</evidence>
<evidence type="ECO:0000313" key="12">
    <source>
        <dbReference type="EMBL" id="MFC7097212.1"/>
    </source>
</evidence>
<evidence type="ECO:0000256" key="6">
    <source>
        <dbReference type="ARBA" id="ARBA00022759"/>
    </source>
</evidence>
<keyword evidence="6 9" id="KW-0255">Endonuclease</keyword>
<dbReference type="GO" id="GO:0042781">
    <property type="term" value="F:3'-tRNA processing endoribonuclease activity"/>
    <property type="evidence" value="ECO:0007669"/>
    <property type="project" value="UniProtKB-UniRule"/>
</dbReference>
<dbReference type="RefSeq" id="WP_276238311.1">
    <property type="nucleotide sequence ID" value="NZ_CP119989.1"/>
</dbReference>
<dbReference type="HAMAP" id="MF_01818">
    <property type="entry name" value="RNase_Z_BN"/>
    <property type="match status" value="1"/>
</dbReference>
<feature type="binding site" evidence="9">
    <location>
        <position position="60"/>
    </location>
    <ligand>
        <name>Zn(2+)</name>
        <dbReference type="ChEBI" id="CHEBI:29105"/>
        <label>1</label>
        <note>catalytic</note>
    </ligand>
</feature>
<dbReference type="NCBIfam" id="NF000801">
    <property type="entry name" value="PRK00055.1-3"/>
    <property type="match status" value="1"/>
</dbReference>
<name>A0ABD5X0Z9_9EURY</name>
<reference evidence="12 13" key="1">
    <citation type="journal article" date="2019" name="Int. J. Syst. Evol. Microbiol.">
        <title>The Global Catalogue of Microorganisms (GCM) 10K type strain sequencing project: providing services to taxonomists for standard genome sequencing and annotation.</title>
        <authorList>
            <consortium name="The Broad Institute Genomics Platform"/>
            <consortium name="The Broad Institute Genome Sequencing Center for Infectious Disease"/>
            <person name="Wu L."/>
            <person name="Ma J."/>
        </authorList>
    </citation>
    <scope>NUCLEOTIDE SEQUENCE [LARGE SCALE GENOMIC DNA]</scope>
    <source>
        <strain evidence="12 13">DT55</strain>
    </source>
</reference>
<dbReference type="SUPFAM" id="SSF56281">
    <property type="entry name" value="Metallo-hydrolase/oxidoreductase"/>
    <property type="match status" value="1"/>
</dbReference>
<feature type="binding site" evidence="9">
    <location>
        <position position="64"/>
    </location>
    <ligand>
        <name>Zn(2+)</name>
        <dbReference type="ChEBI" id="CHEBI:29105"/>
        <label>2</label>
        <note>catalytic</note>
    </ligand>
</feature>
<feature type="binding site" evidence="9">
    <location>
        <position position="210"/>
    </location>
    <ligand>
        <name>Zn(2+)</name>
        <dbReference type="ChEBI" id="CHEBI:29105"/>
        <label>1</label>
        <note>catalytic</note>
    </ligand>
</feature>
<evidence type="ECO:0000256" key="4">
    <source>
        <dbReference type="ARBA" id="ARBA00022722"/>
    </source>
</evidence>
<dbReference type="EC" id="3.1.26.11" evidence="9"/>
<dbReference type="Gene3D" id="3.60.15.10">
    <property type="entry name" value="Ribonuclease Z/Hydroxyacylglutathione hydrolase-like"/>
    <property type="match status" value="1"/>
</dbReference>
<dbReference type="CDD" id="cd07717">
    <property type="entry name" value="RNaseZ_ZiPD-like_MBL-fold"/>
    <property type="match status" value="1"/>
</dbReference>
<feature type="binding site" evidence="9">
    <location>
        <position position="268"/>
    </location>
    <ligand>
        <name>Zn(2+)</name>
        <dbReference type="ChEBI" id="CHEBI:29105"/>
        <label>2</label>
        <note>catalytic</note>
    </ligand>
</feature>
<dbReference type="InterPro" id="IPR013471">
    <property type="entry name" value="RNase_Z/BN"/>
</dbReference>
<protein>
    <recommendedName>
        <fullName evidence="9">Ribonuclease Z</fullName>
        <shortName evidence="9">RNase Z</shortName>
        <ecNumber evidence="9">3.1.26.11</ecNumber>
    </recommendedName>
    <alternativeName>
        <fullName evidence="9">tRNA 3 endonuclease</fullName>
    </alternativeName>
    <alternativeName>
        <fullName evidence="9">tRNase Z</fullName>
    </alternativeName>
</protein>
<dbReference type="NCBIfam" id="TIGR02651">
    <property type="entry name" value="RNase_Z"/>
    <property type="match status" value="1"/>
</dbReference>
<organism evidence="12 13">
    <name type="scientific">Halobaculum marinum</name>
    <dbReference type="NCBI Taxonomy" id="3031996"/>
    <lineage>
        <taxon>Archaea</taxon>
        <taxon>Methanobacteriati</taxon>
        <taxon>Methanobacteriota</taxon>
        <taxon>Stenosarchaea group</taxon>
        <taxon>Halobacteria</taxon>
        <taxon>Halobacteriales</taxon>
        <taxon>Haloferacaceae</taxon>
        <taxon>Halobaculum</taxon>
    </lineage>
</organism>
<evidence type="ECO:0000256" key="8">
    <source>
        <dbReference type="ARBA" id="ARBA00022833"/>
    </source>
</evidence>
<dbReference type="InterPro" id="IPR036866">
    <property type="entry name" value="RibonucZ/Hydroxyglut_hydro"/>
</dbReference>
<keyword evidence="4 9" id="KW-0540">Nuclease</keyword>
<evidence type="ECO:0000313" key="13">
    <source>
        <dbReference type="Proteomes" id="UP001596388"/>
    </source>
</evidence>